<dbReference type="GO" id="GO:0005739">
    <property type="term" value="C:mitochondrion"/>
    <property type="evidence" value="ECO:0007669"/>
    <property type="project" value="TreeGrafter"/>
</dbReference>
<dbReference type="InterPro" id="IPR002300">
    <property type="entry name" value="aa-tRNA-synth_Ia"/>
</dbReference>
<feature type="domain" description="Aminoacyl-tRNA synthetase class Ia" evidence="9">
    <location>
        <begin position="76"/>
        <end position="678"/>
    </location>
</feature>
<evidence type="ECO:0000256" key="1">
    <source>
        <dbReference type="ARBA" id="ARBA00005594"/>
    </source>
</evidence>
<gene>
    <name evidence="11" type="ORF">O3M35_002975</name>
</gene>
<evidence type="ECO:0000313" key="11">
    <source>
        <dbReference type="EMBL" id="KAK9498314.1"/>
    </source>
</evidence>
<dbReference type="SUPFAM" id="SSF47323">
    <property type="entry name" value="Anticodon-binding domain of a subclass of class I aminoacyl-tRNA synthetases"/>
    <property type="match status" value="1"/>
</dbReference>
<dbReference type="InterPro" id="IPR014729">
    <property type="entry name" value="Rossmann-like_a/b/a_fold"/>
</dbReference>
<dbReference type="GO" id="GO:0032543">
    <property type="term" value="P:mitochondrial translation"/>
    <property type="evidence" value="ECO:0007669"/>
    <property type="project" value="TreeGrafter"/>
</dbReference>
<evidence type="ECO:0000256" key="8">
    <source>
        <dbReference type="ARBA" id="ARBA00032665"/>
    </source>
</evidence>
<dbReference type="InterPro" id="IPR033708">
    <property type="entry name" value="Anticodon_Ile_BEm"/>
</dbReference>
<dbReference type="NCBIfam" id="TIGR00392">
    <property type="entry name" value="ileS"/>
    <property type="match status" value="1"/>
</dbReference>
<dbReference type="Gene3D" id="3.90.740.10">
    <property type="entry name" value="Valyl/Leucyl/Isoleucyl-tRNA synthetase, editing domain"/>
    <property type="match status" value="1"/>
</dbReference>
<dbReference type="InterPro" id="IPR013155">
    <property type="entry name" value="M/V/L/I-tRNA-synth_anticd-bd"/>
</dbReference>
<dbReference type="SUPFAM" id="SSF52374">
    <property type="entry name" value="Nucleotidylyl transferase"/>
    <property type="match status" value="1"/>
</dbReference>
<dbReference type="PRINTS" id="PR00984">
    <property type="entry name" value="TRNASYNTHILE"/>
</dbReference>
<dbReference type="CDD" id="cd07960">
    <property type="entry name" value="Anticodon_Ia_Ile_BEm"/>
    <property type="match status" value="1"/>
</dbReference>
<dbReference type="FunFam" id="3.90.740.10:FF:000009">
    <property type="entry name" value="Isoleucyl-tRNA synthetase 2, mitochondrial"/>
    <property type="match status" value="1"/>
</dbReference>
<dbReference type="InterPro" id="IPR050081">
    <property type="entry name" value="Ile-tRNA_ligase"/>
</dbReference>
<evidence type="ECO:0000313" key="12">
    <source>
        <dbReference type="Proteomes" id="UP001461498"/>
    </source>
</evidence>
<dbReference type="InterPro" id="IPR009008">
    <property type="entry name" value="Val/Leu/Ile-tRNA-synth_edit"/>
</dbReference>
<evidence type="ECO:0000256" key="5">
    <source>
        <dbReference type="ARBA" id="ARBA00022840"/>
    </source>
</evidence>
<sequence length="959" mass="110832">MIAWFYSNAFANCRNFLNTQRRFINAKPRQAVKKKYSDTVLLPKTKFPHWFSAKRRVELDELILKSCGFSELYSWQRNHDERNEFILHDGPPYANGPAHIGHALNKILKDIITRNKLLNGYRIHYKPGWDCHGLPIELKALTESIDSQLSPLDIRHKARKYAERSICDQKSAFKSWAIMADWEKQCYHTYDVSYISNQLQQFYNLYDQGLIYRDMKPVYWSPSSKSALAEAELEYNSEHRSRAWTVRLPISKISEVCREYPNNSELYALIWTTTPWTLPANKAIAFNQDFNYALVKFSNASDIYIIADKLLSNVEKLLKQKGEILTTIAGKDLEGFTYRHPVTNEELRFLHGNHVTSDLGTGLVHTAPAHGHDDYLLALQHNIPFKCLVDEDGAYTSEIGPELYNKQVLSKDTLDTVRRLFGGNVLSEEEIIHSYPYDWRTKTPVIIRASKQWFIKTQEIKNQALECLEKVKIMPDRYRQALINQIESRPYWCISRQRTWGIPIPVIYNLSTQQYLINRDLINNYLDKLKKHGADFWWSLELNDLLNDDIKQKYDIEANDWKKGQDILDIWLDSGLSWSSVLDGKTADLYIEGSDQSTGWFQSSLLTSVALTRSAPFKNVYIHGFTVDSEGRKMSKSLGNVIDPQDIIRGSLKSKRSNALGIDVLRWWVAAHGTQHTNIAVSETTLNNSAETIKKIRNTFKYLLGCIDDLPHSCLERPQWNKFSILHTYMFHSLSGFLDTVEEHYDSYQFNKVCNAIINFVANELSSIYFIIIKDKLYCNKADSDTRRNIQITLYHILNTLAKSIAPIAPVLIEEVFMHHPLNTDKTPYFMSSLPSVAINELPMSKNEASTIMEQGLQIKEQFSKEAPVNVSSTELQCYLILNDRFHELLKPLQKDELSTDSDFVDLLQVSSVKISLDSNIDNYKIIIKPSSLKKCPRCWKFNSQTDETLCNRCKYVLE</sequence>
<keyword evidence="4" id="KW-0547">Nucleotide-binding</keyword>
<dbReference type="EMBL" id="JAPXFL010000012">
    <property type="protein sequence ID" value="KAK9498314.1"/>
    <property type="molecule type" value="Genomic_DNA"/>
</dbReference>
<evidence type="ECO:0000259" key="10">
    <source>
        <dbReference type="Pfam" id="PF08264"/>
    </source>
</evidence>
<evidence type="ECO:0000256" key="6">
    <source>
        <dbReference type="ARBA" id="ARBA00022917"/>
    </source>
</evidence>
<feature type="domain" description="Methionyl/Valyl/Leucyl/Isoleucyl-tRNA synthetase anticodon-binding" evidence="10">
    <location>
        <begin position="729"/>
        <end position="846"/>
    </location>
</feature>
<keyword evidence="7" id="KW-0030">Aminoacyl-tRNA synthetase</keyword>
<proteinExistence type="inferred from homology"/>
<protein>
    <recommendedName>
        <fullName evidence="2">isoleucine--tRNA ligase</fullName>
        <ecNumber evidence="2">6.1.1.5</ecNumber>
    </recommendedName>
    <alternativeName>
        <fullName evidence="8">Isoleucyl-tRNA synthetase</fullName>
    </alternativeName>
</protein>
<dbReference type="GO" id="GO:0006428">
    <property type="term" value="P:isoleucyl-tRNA aminoacylation"/>
    <property type="evidence" value="ECO:0007669"/>
    <property type="project" value="InterPro"/>
</dbReference>
<dbReference type="PANTHER" id="PTHR42765">
    <property type="entry name" value="SOLEUCYL-TRNA SYNTHETASE"/>
    <property type="match status" value="1"/>
</dbReference>
<name>A0AAW1CLC2_9HEMI</name>
<dbReference type="GO" id="GO:0004822">
    <property type="term" value="F:isoleucine-tRNA ligase activity"/>
    <property type="evidence" value="ECO:0007669"/>
    <property type="project" value="UniProtKB-EC"/>
</dbReference>
<dbReference type="InterPro" id="IPR002301">
    <property type="entry name" value="Ile-tRNA-ligase"/>
</dbReference>
<accession>A0AAW1CLC2</accession>
<evidence type="ECO:0000259" key="9">
    <source>
        <dbReference type="Pfam" id="PF00133"/>
    </source>
</evidence>
<dbReference type="Gene3D" id="3.40.50.620">
    <property type="entry name" value="HUPs"/>
    <property type="match status" value="2"/>
</dbReference>
<evidence type="ECO:0000256" key="7">
    <source>
        <dbReference type="ARBA" id="ARBA00023146"/>
    </source>
</evidence>
<reference evidence="11 12" key="1">
    <citation type="submission" date="2022-12" db="EMBL/GenBank/DDBJ databases">
        <title>Chromosome-level genome assembly of true bugs.</title>
        <authorList>
            <person name="Ma L."/>
            <person name="Li H."/>
        </authorList>
    </citation>
    <scope>NUCLEOTIDE SEQUENCE [LARGE SCALE GENOMIC DNA]</scope>
    <source>
        <strain evidence="11">Lab_2022b</strain>
    </source>
</reference>
<organism evidence="11 12">
    <name type="scientific">Rhynocoris fuscipes</name>
    <dbReference type="NCBI Taxonomy" id="488301"/>
    <lineage>
        <taxon>Eukaryota</taxon>
        <taxon>Metazoa</taxon>
        <taxon>Ecdysozoa</taxon>
        <taxon>Arthropoda</taxon>
        <taxon>Hexapoda</taxon>
        <taxon>Insecta</taxon>
        <taxon>Pterygota</taxon>
        <taxon>Neoptera</taxon>
        <taxon>Paraneoptera</taxon>
        <taxon>Hemiptera</taxon>
        <taxon>Heteroptera</taxon>
        <taxon>Panheteroptera</taxon>
        <taxon>Cimicomorpha</taxon>
        <taxon>Reduviidae</taxon>
        <taxon>Harpactorinae</taxon>
        <taxon>Harpactorini</taxon>
        <taxon>Rhynocoris</taxon>
    </lineage>
</organism>
<keyword evidence="3" id="KW-0436">Ligase</keyword>
<keyword evidence="12" id="KW-1185">Reference proteome</keyword>
<comment type="similarity">
    <text evidence="1">Belongs to the class-I aminoacyl-tRNA synthetase family.</text>
</comment>
<comment type="caution">
    <text evidence="11">The sequence shown here is derived from an EMBL/GenBank/DDBJ whole genome shotgun (WGS) entry which is preliminary data.</text>
</comment>
<keyword evidence="6" id="KW-0648">Protein biosynthesis</keyword>
<dbReference type="Pfam" id="PF00133">
    <property type="entry name" value="tRNA-synt_1"/>
    <property type="match status" value="1"/>
</dbReference>
<dbReference type="InterPro" id="IPR009080">
    <property type="entry name" value="tRNAsynth_Ia_anticodon-bd"/>
</dbReference>
<dbReference type="GO" id="GO:0002161">
    <property type="term" value="F:aminoacyl-tRNA deacylase activity"/>
    <property type="evidence" value="ECO:0007669"/>
    <property type="project" value="InterPro"/>
</dbReference>
<dbReference type="GO" id="GO:0005524">
    <property type="term" value="F:ATP binding"/>
    <property type="evidence" value="ECO:0007669"/>
    <property type="project" value="UniProtKB-KW"/>
</dbReference>
<evidence type="ECO:0000256" key="4">
    <source>
        <dbReference type="ARBA" id="ARBA00022741"/>
    </source>
</evidence>
<evidence type="ECO:0000256" key="3">
    <source>
        <dbReference type="ARBA" id="ARBA00022598"/>
    </source>
</evidence>
<keyword evidence="5" id="KW-0067">ATP-binding</keyword>
<dbReference type="Gene3D" id="1.10.10.830">
    <property type="entry name" value="Ile-tRNA synthetase CP2 domain-like"/>
    <property type="match status" value="1"/>
</dbReference>
<dbReference type="Proteomes" id="UP001461498">
    <property type="component" value="Unassembled WGS sequence"/>
</dbReference>
<dbReference type="AlphaFoldDB" id="A0AAW1CLC2"/>
<dbReference type="PANTHER" id="PTHR42765:SF1">
    <property type="entry name" value="ISOLEUCINE--TRNA LIGASE, MITOCHONDRIAL"/>
    <property type="match status" value="1"/>
</dbReference>
<evidence type="ECO:0000256" key="2">
    <source>
        <dbReference type="ARBA" id="ARBA00013165"/>
    </source>
</evidence>
<dbReference type="GO" id="GO:0000049">
    <property type="term" value="F:tRNA binding"/>
    <property type="evidence" value="ECO:0007669"/>
    <property type="project" value="InterPro"/>
</dbReference>
<dbReference type="SUPFAM" id="SSF50677">
    <property type="entry name" value="ValRS/IleRS/LeuRS editing domain"/>
    <property type="match status" value="1"/>
</dbReference>
<dbReference type="Pfam" id="PF08264">
    <property type="entry name" value="Anticodon_1"/>
    <property type="match status" value="1"/>
</dbReference>
<dbReference type="EC" id="6.1.1.5" evidence="2"/>
<dbReference type="Gene3D" id="1.10.730.20">
    <property type="match status" value="1"/>
</dbReference>